<reference evidence="1" key="1">
    <citation type="journal article" date="2017" name="Nature">
        <title>The sunflower genome provides insights into oil metabolism, flowering and Asterid evolution.</title>
        <authorList>
            <person name="Badouin H."/>
            <person name="Gouzy J."/>
            <person name="Grassa C.J."/>
            <person name="Murat F."/>
            <person name="Staton S.E."/>
            <person name="Cottret L."/>
            <person name="Lelandais-Briere C."/>
            <person name="Owens G.L."/>
            <person name="Carrere S."/>
            <person name="Mayjonade B."/>
            <person name="Legrand L."/>
            <person name="Gill N."/>
            <person name="Kane N.C."/>
            <person name="Bowers J.E."/>
            <person name="Hubner S."/>
            <person name="Bellec A."/>
            <person name="Berard A."/>
            <person name="Berges H."/>
            <person name="Blanchet N."/>
            <person name="Boniface M.C."/>
            <person name="Brunel D."/>
            <person name="Catrice O."/>
            <person name="Chaidir N."/>
            <person name="Claudel C."/>
            <person name="Donnadieu C."/>
            <person name="Faraut T."/>
            <person name="Fievet G."/>
            <person name="Helmstetter N."/>
            <person name="King M."/>
            <person name="Knapp S.J."/>
            <person name="Lai Z."/>
            <person name="Le Paslier M.C."/>
            <person name="Lippi Y."/>
            <person name="Lorenzon L."/>
            <person name="Mandel J.R."/>
            <person name="Marage G."/>
            <person name="Marchand G."/>
            <person name="Marquand E."/>
            <person name="Bret-Mestries E."/>
            <person name="Morien E."/>
            <person name="Nambeesan S."/>
            <person name="Nguyen T."/>
            <person name="Pegot-Espagnet P."/>
            <person name="Pouilly N."/>
            <person name="Raftis F."/>
            <person name="Sallet E."/>
            <person name="Schiex T."/>
            <person name="Thomas J."/>
            <person name="Vandecasteele C."/>
            <person name="Vares D."/>
            <person name="Vear F."/>
            <person name="Vautrin S."/>
            <person name="Crespi M."/>
            <person name="Mangin B."/>
            <person name="Burke J.M."/>
            <person name="Salse J."/>
            <person name="Munos S."/>
            <person name="Vincourt P."/>
            <person name="Rieseberg L.H."/>
            <person name="Langlade N.B."/>
        </authorList>
    </citation>
    <scope>NUCLEOTIDE SEQUENCE</scope>
    <source>
        <tissue evidence="1">Leaves</tissue>
    </source>
</reference>
<dbReference type="Gramene" id="mRNA:HanXRQr2_Chr12g0530241">
    <property type="protein sequence ID" value="mRNA:HanXRQr2_Chr12g0530241"/>
    <property type="gene ID" value="HanXRQr2_Chr12g0530241"/>
</dbReference>
<protein>
    <submittedName>
        <fullName evidence="1">Uncharacterized protein</fullName>
    </submittedName>
</protein>
<gene>
    <name evidence="1" type="ORF">HanXRQr2_Chr12g0530241</name>
</gene>
<accession>A0A9K3ENR5</accession>
<keyword evidence="2" id="KW-1185">Reference proteome</keyword>
<evidence type="ECO:0000313" key="1">
    <source>
        <dbReference type="EMBL" id="KAF5776977.1"/>
    </source>
</evidence>
<dbReference type="Proteomes" id="UP000215914">
    <property type="component" value="Unassembled WGS sequence"/>
</dbReference>
<name>A0A9K3ENR5_HELAN</name>
<proteinExistence type="predicted"/>
<dbReference type="AlphaFoldDB" id="A0A9K3ENR5"/>
<sequence length="71" mass="8475">MVDLPGTHFSFCPPDHVFRRLKQTLPQLYRFGLMRRPPEWRCIRIGAWKKHVKEKKTVVIRCPLRSNNNSS</sequence>
<dbReference type="EMBL" id="MNCJ02000327">
    <property type="protein sequence ID" value="KAF5776977.1"/>
    <property type="molecule type" value="Genomic_DNA"/>
</dbReference>
<evidence type="ECO:0000313" key="2">
    <source>
        <dbReference type="Proteomes" id="UP000215914"/>
    </source>
</evidence>
<comment type="caution">
    <text evidence="1">The sequence shown here is derived from an EMBL/GenBank/DDBJ whole genome shotgun (WGS) entry which is preliminary data.</text>
</comment>
<reference evidence="1" key="2">
    <citation type="submission" date="2020-06" db="EMBL/GenBank/DDBJ databases">
        <title>Helianthus annuus Genome sequencing and assembly Release 2.</title>
        <authorList>
            <person name="Gouzy J."/>
            <person name="Langlade N."/>
            <person name="Munos S."/>
        </authorList>
    </citation>
    <scope>NUCLEOTIDE SEQUENCE</scope>
    <source>
        <tissue evidence="1">Leaves</tissue>
    </source>
</reference>
<organism evidence="1 2">
    <name type="scientific">Helianthus annuus</name>
    <name type="common">Common sunflower</name>
    <dbReference type="NCBI Taxonomy" id="4232"/>
    <lineage>
        <taxon>Eukaryota</taxon>
        <taxon>Viridiplantae</taxon>
        <taxon>Streptophyta</taxon>
        <taxon>Embryophyta</taxon>
        <taxon>Tracheophyta</taxon>
        <taxon>Spermatophyta</taxon>
        <taxon>Magnoliopsida</taxon>
        <taxon>eudicotyledons</taxon>
        <taxon>Gunneridae</taxon>
        <taxon>Pentapetalae</taxon>
        <taxon>asterids</taxon>
        <taxon>campanulids</taxon>
        <taxon>Asterales</taxon>
        <taxon>Asteraceae</taxon>
        <taxon>Asteroideae</taxon>
        <taxon>Heliantheae alliance</taxon>
        <taxon>Heliantheae</taxon>
        <taxon>Helianthus</taxon>
    </lineage>
</organism>